<reference evidence="1" key="1">
    <citation type="submission" date="2022-07" db="EMBL/GenBank/DDBJ databases">
        <title>Phylogenomic reconstructions and comparative analyses of Kickxellomycotina fungi.</title>
        <authorList>
            <person name="Reynolds N.K."/>
            <person name="Stajich J.E."/>
            <person name="Barry K."/>
            <person name="Grigoriev I.V."/>
            <person name="Crous P."/>
            <person name="Smith M.E."/>
        </authorList>
    </citation>
    <scope>NUCLEOTIDE SEQUENCE</scope>
    <source>
        <strain evidence="1">BCRC 34780</strain>
    </source>
</reference>
<organism evidence="1 2">
    <name type="scientific">Coemansia helicoidea</name>
    <dbReference type="NCBI Taxonomy" id="1286919"/>
    <lineage>
        <taxon>Eukaryota</taxon>
        <taxon>Fungi</taxon>
        <taxon>Fungi incertae sedis</taxon>
        <taxon>Zoopagomycota</taxon>
        <taxon>Kickxellomycotina</taxon>
        <taxon>Kickxellomycetes</taxon>
        <taxon>Kickxellales</taxon>
        <taxon>Kickxellaceae</taxon>
        <taxon>Coemansia</taxon>
    </lineage>
</organism>
<comment type="caution">
    <text evidence="1">The sequence shown here is derived from an EMBL/GenBank/DDBJ whole genome shotgun (WGS) entry which is preliminary data.</text>
</comment>
<proteinExistence type="predicted"/>
<keyword evidence="2" id="KW-1185">Reference proteome</keyword>
<name>A0ACC1LES9_9FUNG</name>
<dbReference type="EMBL" id="JANBUN010000134">
    <property type="protein sequence ID" value="KAJ2806523.1"/>
    <property type="molecule type" value="Genomic_DNA"/>
</dbReference>
<dbReference type="Proteomes" id="UP001140087">
    <property type="component" value="Unassembled WGS sequence"/>
</dbReference>
<protein>
    <submittedName>
        <fullName evidence="1">Uncharacterized protein</fullName>
    </submittedName>
</protein>
<evidence type="ECO:0000313" key="2">
    <source>
        <dbReference type="Proteomes" id="UP001140087"/>
    </source>
</evidence>
<accession>A0ACC1LES9</accession>
<gene>
    <name evidence="1" type="ORF">H4R21_000830</name>
</gene>
<evidence type="ECO:0000313" key="1">
    <source>
        <dbReference type="EMBL" id="KAJ2806523.1"/>
    </source>
</evidence>
<sequence>MRPAEWRALHAFEPAWRERGEQGRNLVLASANANGLPLETAAEEIWYLMAGIQADALALQETKLLADSAERLRRALAADRWFARTSNAAVDERHRQQGMAIVLARPLANHILAAEEVRVAGPGEQPSTGTGLRLVLRFRQQRVLQFIVVYVPRGSENREVRDRTQQVARQWLADAAAPTAGPALVLLSTRTVLETLEALNWAVVEGGLALARKNSWRLTSRRDSNIRGFVLGAMLGRAPVMERQYAWYPQAYPEAEMRLCPRECGEVETQRHLFTCREVEPREPEQRRHPADRWAERAICAPGAHVAIPDEWLEGTANALAEEMRPAECTPQELLVLRDLTSDERIGRKLRERGRLVRKTTARRRWLYVYDEVWKPRNSLQLDREASLGLGPAQRRRLMRDAPRPPTDRVGGTPQLARTVDEGAYVRHCRIWAKRQSRGQRRVGGWCRGRIA</sequence>